<organism evidence="2">
    <name type="scientific">bioreactor metagenome</name>
    <dbReference type="NCBI Taxonomy" id="1076179"/>
    <lineage>
        <taxon>unclassified sequences</taxon>
        <taxon>metagenomes</taxon>
        <taxon>ecological metagenomes</taxon>
    </lineage>
</organism>
<protein>
    <submittedName>
        <fullName evidence="2">Uncharacterized protein</fullName>
    </submittedName>
</protein>
<proteinExistence type="predicted"/>
<dbReference type="EMBL" id="VSSQ01004547">
    <property type="protein sequence ID" value="MPM25653.1"/>
    <property type="molecule type" value="Genomic_DNA"/>
</dbReference>
<evidence type="ECO:0000256" key="1">
    <source>
        <dbReference type="SAM" id="MobiDB-lite"/>
    </source>
</evidence>
<comment type="caution">
    <text evidence="2">The sequence shown here is derived from an EMBL/GenBank/DDBJ whole genome shotgun (WGS) entry which is preliminary data.</text>
</comment>
<gene>
    <name evidence="2" type="ORF">SDC9_72151</name>
</gene>
<feature type="compositionally biased region" description="Basic and acidic residues" evidence="1">
    <location>
        <begin position="13"/>
        <end position="25"/>
    </location>
</feature>
<evidence type="ECO:0000313" key="2">
    <source>
        <dbReference type="EMBL" id="MPM25653.1"/>
    </source>
</evidence>
<name>A0A644YGN5_9ZZZZ</name>
<sequence>MSDKHLIGHCRKGTGEQRKQDGDHKSLLHVRKEQGVWNSSNHQPVDTRIGKALGGDLVAFILPSLHWIYRRLGDSLFECKSKGCCRQFGNVAAVQLTIT</sequence>
<feature type="region of interest" description="Disordered" evidence="1">
    <location>
        <begin position="1"/>
        <end position="25"/>
    </location>
</feature>
<dbReference type="AlphaFoldDB" id="A0A644YGN5"/>
<reference evidence="2" key="1">
    <citation type="submission" date="2019-08" db="EMBL/GenBank/DDBJ databases">
        <authorList>
            <person name="Kucharzyk K."/>
            <person name="Murdoch R.W."/>
            <person name="Higgins S."/>
            <person name="Loffler F."/>
        </authorList>
    </citation>
    <scope>NUCLEOTIDE SEQUENCE</scope>
</reference>
<accession>A0A644YGN5</accession>